<dbReference type="OMA" id="QRHINIT"/>
<dbReference type="eggNOG" id="ENOG502S3QF">
    <property type="taxonomic scope" value="Eukaryota"/>
</dbReference>
<sequence length="577" mass="62464">MPRPYPHAESFPSNRPPGMLTCLLIPTLCVMTVCLIFFCYDTTSSLAASSDSILPADSDAQAPPLTPNVLQVQNSQPAFDIFSLAFQPPNRDGVRTLPRVDRAHLAKLDSLALLLDPSDETNPLHPSAILEAKTRWPPVVTSLPAPPTPQRPSDQALCGSPRCRFLLPLRISEPEARARNHVAQLARLAQSLNRTLVLPNAGKGRLGACFHWPLARYYDVGGLGAHTAPLDAFQSWTRGRGSIPPTAQIAWLSARADAALDYSETITRPELVAGVLASEIDEVVSRLPGCLDTKFALSLDAHAPVFVRPERRALKGGQAGEAIAEALEALAGEHNRAADAPVPLEPADVLVVNWDLRAPLFSDVRKLAHAPDLAAAAGAMAPVKPFVAVDWRMESLDEETILVCARSLVATLGKVLLAHDDIHDVWLGIDVPLSVAKVEELDLPSVLALQERGVRQHHADGAKVVSRAFRSGGELEGWKVRGYEEFDNAGLSMETLQDVGVRDIVNRLMGGEASLLIASGESCGKPGYVSNIWYRRVNLTDHIVSVSTQNLIDERKSAFAGEAGPTMFRNDVVYFEQ</sequence>
<dbReference type="OrthoDB" id="2020419at2759"/>
<evidence type="ECO:0000313" key="2">
    <source>
        <dbReference type="Proteomes" id="UP000007431"/>
    </source>
</evidence>
<dbReference type="GeneID" id="9593561"/>
<accession>D8QI42</accession>
<evidence type="ECO:0000313" key="1">
    <source>
        <dbReference type="EMBL" id="EFI92168.1"/>
    </source>
</evidence>
<reference evidence="1 2" key="1">
    <citation type="journal article" date="2010" name="Nat. Biotechnol.">
        <title>Genome sequence of the model mushroom Schizophyllum commune.</title>
        <authorList>
            <person name="Ohm R.A."/>
            <person name="de Jong J.F."/>
            <person name="Lugones L.G."/>
            <person name="Aerts A."/>
            <person name="Kothe E."/>
            <person name="Stajich J.E."/>
            <person name="de Vries R.P."/>
            <person name="Record E."/>
            <person name="Levasseur A."/>
            <person name="Baker S.E."/>
            <person name="Bartholomew K.A."/>
            <person name="Coutinho P.M."/>
            <person name="Erdmann S."/>
            <person name="Fowler T.J."/>
            <person name="Gathman A.C."/>
            <person name="Lombard V."/>
            <person name="Henrissat B."/>
            <person name="Knabe N."/>
            <person name="Kuees U."/>
            <person name="Lilly W.W."/>
            <person name="Lindquist E."/>
            <person name="Lucas S."/>
            <person name="Magnuson J.K."/>
            <person name="Piumi F."/>
            <person name="Raudaskoski M."/>
            <person name="Salamov A."/>
            <person name="Schmutz J."/>
            <person name="Schwarze F.W.M.R."/>
            <person name="vanKuyk P.A."/>
            <person name="Horton J.S."/>
            <person name="Grigoriev I.V."/>
            <person name="Woesten H.A.B."/>
        </authorList>
    </citation>
    <scope>NUCLEOTIDE SEQUENCE [LARGE SCALE GENOMIC DNA]</scope>
    <source>
        <strain evidence="2">H4-8 / FGSC 9210</strain>
    </source>
</reference>
<proteinExistence type="predicted"/>
<keyword evidence="2" id="KW-1185">Reference proteome</keyword>
<organism evidence="2">
    <name type="scientific">Schizophyllum commune (strain H4-8 / FGSC 9210)</name>
    <name type="common">Split gill fungus</name>
    <dbReference type="NCBI Taxonomy" id="578458"/>
    <lineage>
        <taxon>Eukaryota</taxon>
        <taxon>Fungi</taxon>
        <taxon>Dikarya</taxon>
        <taxon>Basidiomycota</taxon>
        <taxon>Agaricomycotina</taxon>
        <taxon>Agaricomycetes</taxon>
        <taxon>Agaricomycetidae</taxon>
        <taxon>Agaricales</taxon>
        <taxon>Schizophyllaceae</taxon>
        <taxon>Schizophyllum</taxon>
    </lineage>
</organism>
<name>D8QI42_SCHCM</name>
<dbReference type="AlphaFoldDB" id="D8QI42"/>
<gene>
    <name evidence="1" type="ORF">SCHCODRAFT_113570</name>
</gene>
<dbReference type="VEuPathDB" id="FungiDB:SCHCODRAFT_02642621"/>
<dbReference type="EMBL" id="GL377313">
    <property type="protein sequence ID" value="EFI92168.1"/>
    <property type="molecule type" value="Genomic_DNA"/>
</dbReference>
<dbReference type="Proteomes" id="UP000007431">
    <property type="component" value="Unassembled WGS sequence"/>
</dbReference>
<dbReference type="InParanoid" id="D8QI42"/>
<protein>
    <submittedName>
        <fullName evidence="1">Expressed protein</fullName>
    </submittedName>
</protein>
<dbReference type="KEGG" id="scm:SCHCO_02642621"/>
<dbReference type="HOGENOM" id="CLU_495304_0_0_1"/>
<feature type="non-terminal residue" evidence="1">
    <location>
        <position position="577"/>
    </location>
</feature>